<reference evidence="1" key="1">
    <citation type="journal article" date="2014" name="Front. Microbiol.">
        <title>High frequency of phylogenetically diverse reductive dehalogenase-homologous genes in deep subseafloor sedimentary metagenomes.</title>
        <authorList>
            <person name="Kawai M."/>
            <person name="Futagami T."/>
            <person name="Toyoda A."/>
            <person name="Takaki Y."/>
            <person name="Nishi S."/>
            <person name="Hori S."/>
            <person name="Arai W."/>
            <person name="Tsubouchi T."/>
            <person name="Morono Y."/>
            <person name="Uchiyama I."/>
            <person name="Ito T."/>
            <person name="Fujiyama A."/>
            <person name="Inagaki F."/>
            <person name="Takami H."/>
        </authorList>
    </citation>
    <scope>NUCLEOTIDE SEQUENCE</scope>
    <source>
        <strain evidence="1">Expedition CK06-06</strain>
    </source>
</reference>
<gene>
    <name evidence="1" type="ORF">S03H2_28921</name>
</gene>
<name>X1GQE1_9ZZZZ</name>
<feature type="non-terminal residue" evidence="1">
    <location>
        <position position="1"/>
    </location>
</feature>
<sequence>NVVTFLPAYRKEKLTTGYRIYLHRNIFQRVPLEVA</sequence>
<evidence type="ECO:0000313" key="1">
    <source>
        <dbReference type="EMBL" id="GAH60096.1"/>
    </source>
</evidence>
<dbReference type="EMBL" id="BARU01017431">
    <property type="protein sequence ID" value="GAH60096.1"/>
    <property type="molecule type" value="Genomic_DNA"/>
</dbReference>
<protein>
    <submittedName>
        <fullName evidence="1">Uncharacterized protein</fullName>
    </submittedName>
</protein>
<accession>X1GQE1</accession>
<dbReference type="AlphaFoldDB" id="X1GQE1"/>
<proteinExistence type="predicted"/>
<comment type="caution">
    <text evidence="1">The sequence shown here is derived from an EMBL/GenBank/DDBJ whole genome shotgun (WGS) entry which is preliminary data.</text>
</comment>
<organism evidence="1">
    <name type="scientific">marine sediment metagenome</name>
    <dbReference type="NCBI Taxonomy" id="412755"/>
    <lineage>
        <taxon>unclassified sequences</taxon>
        <taxon>metagenomes</taxon>
        <taxon>ecological metagenomes</taxon>
    </lineage>
</organism>